<dbReference type="InterPro" id="IPR043128">
    <property type="entry name" value="Rev_trsase/Diguanyl_cyclase"/>
</dbReference>
<dbReference type="EMBL" id="CP117255">
    <property type="protein sequence ID" value="WFR96085.1"/>
    <property type="molecule type" value="Genomic_DNA"/>
</dbReference>
<dbReference type="SMART" id="SM00065">
    <property type="entry name" value="GAF"/>
    <property type="match status" value="1"/>
</dbReference>
<dbReference type="InterPro" id="IPR029016">
    <property type="entry name" value="GAF-like_dom_sf"/>
</dbReference>
<dbReference type="GO" id="GO:0052621">
    <property type="term" value="F:diguanylate cyclase activity"/>
    <property type="evidence" value="ECO:0007669"/>
    <property type="project" value="UniProtKB-EC"/>
</dbReference>
<dbReference type="Gene3D" id="3.30.450.20">
    <property type="entry name" value="PAS domain"/>
    <property type="match status" value="1"/>
</dbReference>
<dbReference type="KEGG" id="rtu:PR017_02740"/>
<dbReference type="AlphaFoldDB" id="A0AAF1KSN8"/>
<dbReference type="SUPFAM" id="SSF55073">
    <property type="entry name" value="Nucleotide cyclase"/>
    <property type="match status" value="1"/>
</dbReference>
<proteinExistence type="predicted"/>
<dbReference type="Gene3D" id="3.30.70.270">
    <property type="match status" value="1"/>
</dbReference>
<dbReference type="PANTHER" id="PTHR44757">
    <property type="entry name" value="DIGUANYLATE CYCLASE DGCP"/>
    <property type="match status" value="1"/>
</dbReference>
<dbReference type="PROSITE" id="PS50113">
    <property type="entry name" value="PAC"/>
    <property type="match status" value="1"/>
</dbReference>
<dbReference type="Pfam" id="PF00990">
    <property type="entry name" value="GGDEF"/>
    <property type="match status" value="1"/>
</dbReference>
<dbReference type="InterPro" id="IPR000160">
    <property type="entry name" value="GGDEF_dom"/>
</dbReference>
<name>A0AAF1KSN8_9HYPH</name>
<evidence type="ECO:0000259" key="2">
    <source>
        <dbReference type="PROSITE" id="PS50887"/>
    </source>
</evidence>
<organism evidence="3 4">
    <name type="scientific">Rhizobium tumorigenes</name>
    <dbReference type="NCBI Taxonomy" id="2041385"/>
    <lineage>
        <taxon>Bacteria</taxon>
        <taxon>Pseudomonadati</taxon>
        <taxon>Pseudomonadota</taxon>
        <taxon>Alphaproteobacteria</taxon>
        <taxon>Hyphomicrobiales</taxon>
        <taxon>Rhizobiaceae</taxon>
        <taxon>Rhizobium/Agrobacterium group</taxon>
        <taxon>Rhizobium</taxon>
    </lineage>
</organism>
<sequence>MKNHRVKPKEEGNRDSEQLRLETLEMLGLLDPVAERDFDVLISMARRTLGCSIALLSLVGSDRLLFKARAGIKFTDTPREHSFCSTTVALEEPLIVPDASLDPRFAESPLVKGEPHFRLYAGVPIRAKISYGSDVSVAIGTVCVIDDKPRVLSAEELESISDIAHLVESIINARLTALFTAQIADESEGLVRSLYREQIQLKQAERMANMGSWRLMLGNNRPEWSDQVFAIHELPVGQMPPLEKALDFYPPHARETVSAAIERAIKTGEPFEVETDFITAKANARRVRCVGEVELREGNPVAVIGVFQDVTARYEMEQALRRIAGTDDLTQLANRAQCNLVLDARLDHARAHDETLALLLIDLDGFKAINDQCGHLAGDDLLRLIGDRLKAPYLSRCFVARLGGDEFVVVVSDPADVADFEKLLERLLSDLRHTVIKGNGLLQISGSIGICWLDDTVTSRSDLVQRADVALYAAKQTQRGTAQTHAPEKWQQSLGL</sequence>
<reference evidence="4" key="2">
    <citation type="journal article" date="2023" name="MicrobiologyOpen">
        <title>Genomics of the tumorigenes clade of the family Rhizobiaceae and description of Rhizobium rhododendri sp. nov.</title>
        <authorList>
            <person name="Kuzmanovic N."/>
            <person name="diCenzo G.C."/>
            <person name="Bunk B."/>
            <person name="Sproeer C."/>
            <person name="Fruehling A."/>
            <person name="Neumann-Schaal M."/>
            <person name="Overmann J."/>
            <person name="Smalla K."/>
        </authorList>
    </citation>
    <scope>NUCLEOTIDE SEQUENCE [LARGE SCALE GENOMIC DNA]</scope>
    <source>
        <strain evidence="4">1078</strain>
    </source>
</reference>
<keyword evidence="4" id="KW-1185">Reference proteome</keyword>
<dbReference type="CDD" id="cd01949">
    <property type="entry name" value="GGDEF"/>
    <property type="match status" value="1"/>
</dbReference>
<evidence type="ECO:0000259" key="1">
    <source>
        <dbReference type="PROSITE" id="PS50113"/>
    </source>
</evidence>
<reference evidence="3 4" key="1">
    <citation type="journal article" date="2018" name="Sci. Rep.">
        <title>Rhizobium tumorigenes sp. nov., a novel plant tumorigenic bacterium isolated from cane gall tumors on thornless blackberry.</title>
        <authorList>
            <person name="Kuzmanovi N."/>
            <person name="Smalla K."/>
            <person name="Gronow S."/>
            <person name="PuBawska J."/>
        </authorList>
    </citation>
    <scope>NUCLEOTIDE SEQUENCE [LARGE SCALE GENOMIC DNA]</scope>
    <source>
        <strain evidence="3 4">1078</strain>
    </source>
</reference>
<evidence type="ECO:0000313" key="3">
    <source>
        <dbReference type="EMBL" id="WFR96085.1"/>
    </source>
</evidence>
<dbReference type="PROSITE" id="PS50887">
    <property type="entry name" value="GGDEF"/>
    <property type="match status" value="1"/>
</dbReference>
<dbReference type="SMART" id="SM00267">
    <property type="entry name" value="GGDEF"/>
    <property type="match status" value="1"/>
</dbReference>
<protein>
    <submittedName>
        <fullName evidence="3">Diguanylate cyclase</fullName>
        <ecNumber evidence="3">2.7.7.65</ecNumber>
    </submittedName>
</protein>
<dbReference type="RefSeq" id="WP_111220102.1">
    <property type="nucleotide sequence ID" value="NZ_CP117255.1"/>
</dbReference>
<dbReference type="EC" id="2.7.7.65" evidence="3"/>
<evidence type="ECO:0000313" key="4">
    <source>
        <dbReference type="Proteomes" id="UP000249499"/>
    </source>
</evidence>
<dbReference type="InterPro" id="IPR000700">
    <property type="entry name" value="PAS-assoc_C"/>
</dbReference>
<dbReference type="InterPro" id="IPR029787">
    <property type="entry name" value="Nucleotide_cyclase"/>
</dbReference>
<dbReference type="InterPro" id="IPR035965">
    <property type="entry name" value="PAS-like_dom_sf"/>
</dbReference>
<dbReference type="PANTHER" id="PTHR44757:SF2">
    <property type="entry name" value="BIOFILM ARCHITECTURE MAINTENANCE PROTEIN MBAA"/>
    <property type="match status" value="1"/>
</dbReference>
<feature type="domain" description="PAC" evidence="1">
    <location>
        <begin position="271"/>
        <end position="322"/>
    </location>
</feature>
<dbReference type="InterPro" id="IPR052155">
    <property type="entry name" value="Biofilm_reg_signaling"/>
</dbReference>
<keyword evidence="3" id="KW-0808">Transferase</keyword>
<keyword evidence="3" id="KW-0548">Nucleotidyltransferase</keyword>
<feature type="domain" description="GGDEF" evidence="2">
    <location>
        <begin position="354"/>
        <end position="489"/>
    </location>
</feature>
<dbReference type="Pfam" id="PF01590">
    <property type="entry name" value="GAF"/>
    <property type="match status" value="1"/>
</dbReference>
<dbReference type="SUPFAM" id="SSF55781">
    <property type="entry name" value="GAF domain-like"/>
    <property type="match status" value="1"/>
</dbReference>
<gene>
    <name evidence="3" type="ORF">PR017_02740</name>
</gene>
<dbReference type="Gene3D" id="3.30.450.40">
    <property type="match status" value="1"/>
</dbReference>
<accession>A0AAF1KSN8</accession>
<dbReference type="SUPFAM" id="SSF55785">
    <property type="entry name" value="PYP-like sensor domain (PAS domain)"/>
    <property type="match status" value="1"/>
</dbReference>
<dbReference type="Proteomes" id="UP000249499">
    <property type="component" value="Chromosome"/>
</dbReference>
<dbReference type="NCBIfam" id="TIGR00254">
    <property type="entry name" value="GGDEF"/>
    <property type="match status" value="1"/>
</dbReference>
<dbReference type="InterPro" id="IPR003018">
    <property type="entry name" value="GAF"/>
</dbReference>